<feature type="region of interest" description="Disordered" evidence="1">
    <location>
        <begin position="33"/>
        <end position="54"/>
    </location>
</feature>
<accession>A0A9Q1R221</accession>
<feature type="region of interest" description="Disordered" evidence="1">
    <location>
        <begin position="172"/>
        <end position="204"/>
    </location>
</feature>
<feature type="compositionally biased region" description="Polar residues" evidence="1">
    <location>
        <begin position="40"/>
        <end position="50"/>
    </location>
</feature>
<dbReference type="EMBL" id="JAJAGQ010000018">
    <property type="protein sequence ID" value="KAJ8537239.1"/>
    <property type="molecule type" value="Genomic_DNA"/>
</dbReference>
<proteinExistence type="predicted"/>
<dbReference type="Proteomes" id="UP001152561">
    <property type="component" value="Unassembled WGS sequence"/>
</dbReference>
<keyword evidence="3" id="KW-1185">Reference proteome</keyword>
<evidence type="ECO:0000256" key="1">
    <source>
        <dbReference type="SAM" id="MobiDB-lite"/>
    </source>
</evidence>
<sequence>MKGEGPIVKVHSQFYSLETVEEREHIDYSMEAPNNEDHQQITGADTQINSDHGRIESISTKHWADRIDTEEKEEGEIRDSGDVSVDTIDKGDMVTEVLNDISSSKGIQNGEVSIDGVMHAKSSQHEKLNVVIGVASNERLEASSVDDVLKSQSKDKDGGRIQVELIAADEENAVIKAQTSREDTSHNTSPVRSHSEEEPSEEVI</sequence>
<evidence type="ECO:0000313" key="2">
    <source>
        <dbReference type="EMBL" id="KAJ8537239.1"/>
    </source>
</evidence>
<evidence type="ECO:0000313" key="3">
    <source>
        <dbReference type="Proteomes" id="UP001152561"/>
    </source>
</evidence>
<dbReference type="AlphaFoldDB" id="A0A9Q1R221"/>
<gene>
    <name evidence="2" type="ORF">K7X08_035640</name>
</gene>
<reference evidence="3" key="1">
    <citation type="journal article" date="2023" name="Proc. Natl. Acad. Sci. U.S.A.">
        <title>Genomic and structural basis for evolution of tropane alkaloid biosynthesis.</title>
        <authorList>
            <person name="Wanga Y.-J."/>
            <person name="Taina T."/>
            <person name="Yua J.-Y."/>
            <person name="Lia J."/>
            <person name="Xua B."/>
            <person name="Chenc J."/>
            <person name="D'Auriad J.C."/>
            <person name="Huanga J.-P."/>
            <person name="Huanga S.-X."/>
        </authorList>
    </citation>
    <scope>NUCLEOTIDE SEQUENCE [LARGE SCALE GENOMIC DNA]</scope>
    <source>
        <strain evidence="3">cv. KIB-2019</strain>
    </source>
</reference>
<name>A0A9Q1R221_9SOLA</name>
<comment type="caution">
    <text evidence="2">The sequence shown here is derived from an EMBL/GenBank/DDBJ whole genome shotgun (WGS) entry which is preliminary data.</text>
</comment>
<protein>
    <submittedName>
        <fullName evidence="2">Uncharacterized protein</fullName>
    </submittedName>
</protein>
<organism evidence="2 3">
    <name type="scientific">Anisodus acutangulus</name>
    <dbReference type="NCBI Taxonomy" id="402998"/>
    <lineage>
        <taxon>Eukaryota</taxon>
        <taxon>Viridiplantae</taxon>
        <taxon>Streptophyta</taxon>
        <taxon>Embryophyta</taxon>
        <taxon>Tracheophyta</taxon>
        <taxon>Spermatophyta</taxon>
        <taxon>Magnoliopsida</taxon>
        <taxon>eudicotyledons</taxon>
        <taxon>Gunneridae</taxon>
        <taxon>Pentapetalae</taxon>
        <taxon>asterids</taxon>
        <taxon>lamiids</taxon>
        <taxon>Solanales</taxon>
        <taxon>Solanaceae</taxon>
        <taxon>Solanoideae</taxon>
        <taxon>Hyoscyameae</taxon>
        <taxon>Anisodus</taxon>
    </lineage>
</organism>